<gene>
    <name evidence="1" type="ORF">L6773_12205</name>
</gene>
<comment type="caution">
    <text evidence="1">The sequence shown here is derived from an EMBL/GenBank/DDBJ whole genome shotgun (WGS) entry which is preliminary data.</text>
</comment>
<dbReference type="EMBL" id="JAKLWS010000015">
    <property type="protein sequence ID" value="MCG2589333.1"/>
    <property type="molecule type" value="Genomic_DNA"/>
</dbReference>
<reference evidence="1" key="1">
    <citation type="submission" date="2022-01" db="EMBL/GenBank/DDBJ databases">
        <authorList>
            <person name="Wang Y."/>
        </authorList>
    </citation>
    <scope>NUCLEOTIDE SEQUENCE</scope>
    <source>
        <strain evidence="1">WB101</strain>
    </source>
</reference>
<evidence type="ECO:0000313" key="2">
    <source>
        <dbReference type="Proteomes" id="UP001165366"/>
    </source>
</evidence>
<organism evidence="1 2">
    <name type="scientific">Rhodohalobacter sulfatireducens</name>
    <dbReference type="NCBI Taxonomy" id="2911366"/>
    <lineage>
        <taxon>Bacteria</taxon>
        <taxon>Pseudomonadati</taxon>
        <taxon>Balneolota</taxon>
        <taxon>Balneolia</taxon>
        <taxon>Balneolales</taxon>
        <taxon>Balneolaceae</taxon>
        <taxon>Rhodohalobacter</taxon>
    </lineage>
</organism>
<reference evidence="1" key="2">
    <citation type="submission" date="2024-05" db="EMBL/GenBank/DDBJ databases">
        <title>Rhodohalobacter halophilus gen. nov., sp. nov., a moderately halophilic member of the family Balneolaceae.</title>
        <authorList>
            <person name="Xia J."/>
        </authorList>
    </citation>
    <scope>NUCLEOTIDE SEQUENCE</scope>
    <source>
        <strain evidence="1">WB101</strain>
    </source>
</reference>
<name>A0ABS9KEP6_9BACT</name>
<proteinExistence type="predicted"/>
<sequence length="90" mass="10663">MHNVRVQFTVPNVKKIVNLDVHVNGEDRKLRFRVEKFNFDSENGSSEDLVRILRDRITNYDSEWELYHIGTPTDGEIPVTFRFKNQQKNA</sequence>
<keyword evidence="2" id="KW-1185">Reference proteome</keyword>
<accession>A0ABS9KEP6</accession>
<protein>
    <submittedName>
        <fullName evidence="1">Uncharacterized protein</fullName>
    </submittedName>
</protein>
<dbReference type="Proteomes" id="UP001165366">
    <property type="component" value="Unassembled WGS sequence"/>
</dbReference>
<evidence type="ECO:0000313" key="1">
    <source>
        <dbReference type="EMBL" id="MCG2589333.1"/>
    </source>
</evidence>
<dbReference type="RefSeq" id="WP_237854695.1">
    <property type="nucleotide sequence ID" value="NZ_JAKLWS010000015.1"/>
</dbReference>